<reference evidence="2" key="2">
    <citation type="submission" date="2014-10" db="EMBL/GenBank/DDBJ databases">
        <title>Contrasting mechanisms driving short-term and long-term diversification of pneumococci.</title>
        <authorList>
            <person name="Croucher N.J."/>
            <person name="Coupland P.C."/>
            <person name="Stevenson A.E."/>
            <person name="Callendrello A."/>
            <person name="Bentley S.D."/>
            <person name="Hanage W.P."/>
        </authorList>
    </citation>
    <scope>NUCLEOTIDE SEQUENCE</scope>
    <source>
        <strain evidence="2">R34-3016</strain>
        <strain evidence="1">R34-3053</strain>
    </source>
</reference>
<dbReference type="Proteomes" id="UP000310822">
    <property type="component" value="Unassembled WGS sequence"/>
</dbReference>
<evidence type="ECO:0000313" key="4">
    <source>
        <dbReference type="EMBL" id="VNB32177.1"/>
    </source>
</evidence>
<organism evidence="2">
    <name type="scientific">Streptococcus pneumoniae</name>
    <dbReference type="NCBI Taxonomy" id="1313"/>
    <lineage>
        <taxon>Bacteria</taxon>
        <taxon>Bacillati</taxon>
        <taxon>Bacillota</taxon>
        <taxon>Bacilli</taxon>
        <taxon>Lactobacillales</taxon>
        <taxon>Streptococcaceae</taxon>
        <taxon>Streptococcus</taxon>
    </lineage>
</organism>
<evidence type="ECO:0000313" key="3">
    <source>
        <dbReference type="EMBL" id="VKB81502.1"/>
    </source>
</evidence>
<reference evidence="2" key="1">
    <citation type="submission" date="2014-04" db="EMBL/GenBank/DDBJ databases">
        <authorList>
            <person name="Croucher N."/>
        </authorList>
    </citation>
    <scope>NUCLEOTIDE SEQUENCE</scope>
    <source>
        <strain evidence="2">R34-3016</strain>
        <strain evidence="1">R34-3053</strain>
    </source>
</reference>
<dbReference type="EMBL" id="LK020677">
    <property type="protein sequence ID" value="CDQ29827.1"/>
    <property type="molecule type" value="Genomic_DNA"/>
</dbReference>
<evidence type="ECO:0000313" key="2">
    <source>
        <dbReference type="EMBL" id="CDQ29846.1"/>
    </source>
</evidence>
<name>A0A098AMZ9_STREE</name>
<dbReference type="EMBL" id="LK020678">
    <property type="protein sequence ID" value="CDQ29846.1"/>
    <property type="molecule type" value="Genomic_DNA"/>
</dbReference>
<evidence type="ECO:0000313" key="5">
    <source>
        <dbReference type="Proteomes" id="UP000310822"/>
    </source>
</evidence>
<gene>
    <name evidence="4" type="ORF">SAMEA2783718_00017</name>
    <name evidence="3" type="ORF">SAMEA3353631_02280</name>
</gene>
<accession>A0A098AMZ9</accession>
<proteinExistence type="predicted"/>
<sequence>MTETTYENLTRRINRISAEMQEIGEKNGLSRLSLLASQTKFIKEELSRLLWIELPELNDSHKIEAVSKSTTGMFFHPGIFEMDAMRQAFFKRQAMHFFENEAEQQAYIEHAEKEYLEATITLKDILFNSKNGTQRVNKSCLIEKFEEAMQ</sequence>
<protein>
    <submittedName>
        <fullName evidence="3">Phage protein</fullName>
    </submittedName>
    <submittedName>
        <fullName evidence="2">Putative phage-related chromosomal island protein</fullName>
    </submittedName>
</protein>
<reference evidence="5 6" key="3">
    <citation type="submission" date="2019-04" db="EMBL/GenBank/DDBJ databases">
        <authorList>
            <consortium name="Pathogen Informatics"/>
        </authorList>
    </citation>
    <scope>NUCLEOTIDE SEQUENCE [LARGE SCALE GENOMIC DNA]</scope>
    <source>
        <strain evidence="3 6">GPSC21</strain>
        <strain evidence="4 5">GPSC54</strain>
    </source>
</reference>
<dbReference type="Proteomes" id="UP000358702">
    <property type="component" value="Unassembled WGS sequence"/>
</dbReference>
<dbReference type="EMBL" id="CAANCB010000020">
    <property type="protein sequence ID" value="VKB81502.1"/>
    <property type="molecule type" value="Genomic_DNA"/>
</dbReference>
<evidence type="ECO:0000313" key="6">
    <source>
        <dbReference type="Proteomes" id="UP000358702"/>
    </source>
</evidence>
<dbReference type="AlphaFoldDB" id="A0A098AMZ9"/>
<dbReference type="EMBL" id="CAASIK010000001">
    <property type="protein sequence ID" value="VNB32177.1"/>
    <property type="molecule type" value="Genomic_DNA"/>
</dbReference>
<evidence type="ECO:0000313" key="1">
    <source>
        <dbReference type="EMBL" id="CDQ29827.1"/>
    </source>
</evidence>